<dbReference type="PRINTS" id="PR00344">
    <property type="entry name" value="BCTRLSENSOR"/>
</dbReference>
<gene>
    <name evidence="10" type="ORF">NJ75_01906</name>
</gene>
<dbReference type="PROSITE" id="PS50885">
    <property type="entry name" value="HAMP"/>
    <property type="match status" value="1"/>
</dbReference>
<feature type="domain" description="HAMP" evidence="9">
    <location>
        <begin position="197"/>
        <end position="249"/>
    </location>
</feature>
<dbReference type="InterPro" id="IPR003661">
    <property type="entry name" value="HisK_dim/P_dom"/>
</dbReference>
<evidence type="ECO:0000256" key="7">
    <source>
        <dbReference type="ARBA" id="ARBA00023012"/>
    </source>
</evidence>
<dbReference type="RefSeq" id="WP_039333794.1">
    <property type="nucleotide sequence ID" value="NZ_JRVC01000008.1"/>
</dbReference>
<dbReference type="Gene3D" id="6.10.340.10">
    <property type="match status" value="1"/>
</dbReference>
<dbReference type="SMART" id="SM00387">
    <property type="entry name" value="HATPase_c"/>
    <property type="match status" value="1"/>
</dbReference>
<sequence length="514" mass="56804">MNALRLKLWVSLVFMLFIVAVPGVIANHAVKVIRAQQARSEASSQSLSAFQRLAVLGYTLQQERYTDPSAFVQDRELYIDGVRSHVTNAERYINAEIKMISETPLKRKQRASEIEEEVKQRETLKKIGASLERSLKGDKPDTVWEDLVFEAIKIEEREAKEYHRSSIETFQGVIDTMTLTVTVVTICGLLAVFWGQRQLIRPLGNLLQGTRAMAEGDYTQRVPIVGTTEFRAIAESFNIMASRVGESADTLRRSNEELERAVARRTSELAATNRSLERSNRLRQQFLADASHELRTPLSIMRSEAEITLRDASAQSVDLRGALDRVVRLSELMAEMIEDMLNLARAEEPMLHTTIEPVDAVAAVTDSIADFHRVIEADGGKIVLHEGPSSIIVEGDEARLKQVIRIVVDNAVCYSTHAPNVEASVSVEEDHAVITITDHGDGIPAEDLPYLFQRFRRGSKRSGSGQGLGLSIARSITEAMGGTISLTSRVNVGTVVTIRLPLMSPASAIDGAST</sequence>
<keyword evidence="11" id="KW-1185">Reference proteome</keyword>
<dbReference type="GO" id="GO:0000155">
    <property type="term" value="F:phosphorelay sensor kinase activity"/>
    <property type="evidence" value="ECO:0007669"/>
    <property type="project" value="InterPro"/>
</dbReference>
<evidence type="ECO:0000256" key="4">
    <source>
        <dbReference type="ARBA" id="ARBA00022553"/>
    </source>
</evidence>
<evidence type="ECO:0000256" key="3">
    <source>
        <dbReference type="ARBA" id="ARBA00012438"/>
    </source>
</evidence>
<evidence type="ECO:0000313" key="11">
    <source>
        <dbReference type="Proteomes" id="UP000031338"/>
    </source>
</evidence>
<comment type="subcellular location">
    <subcellularLocation>
        <location evidence="2">Membrane</location>
    </subcellularLocation>
</comment>
<dbReference type="EC" id="2.7.13.3" evidence="3"/>
<keyword evidence="6 10" id="KW-0418">Kinase</keyword>
<keyword evidence="5" id="KW-0808">Transferase</keyword>
<dbReference type="InterPro" id="IPR050736">
    <property type="entry name" value="Sensor_HK_Regulatory"/>
</dbReference>
<dbReference type="PANTHER" id="PTHR43711">
    <property type="entry name" value="TWO-COMPONENT HISTIDINE KINASE"/>
    <property type="match status" value="1"/>
</dbReference>
<dbReference type="InterPro" id="IPR003594">
    <property type="entry name" value="HATPase_dom"/>
</dbReference>
<dbReference type="Proteomes" id="UP000031338">
    <property type="component" value="Unassembled WGS sequence"/>
</dbReference>
<dbReference type="EMBL" id="JRVC01000008">
    <property type="protein sequence ID" value="KHS46670.1"/>
    <property type="molecule type" value="Genomic_DNA"/>
</dbReference>
<dbReference type="SUPFAM" id="SSF47384">
    <property type="entry name" value="Homodimeric domain of signal transducing histidine kinase"/>
    <property type="match status" value="1"/>
</dbReference>
<comment type="catalytic activity">
    <reaction evidence="1">
        <text>ATP + protein L-histidine = ADP + protein N-phospho-L-histidine.</text>
        <dbReference type="EC" id="2.7.13.3"/>
    </reaction>
</comment>
<dbReference type="InterPro" id="IPR036890">
    <property type="entry name" value="HATPase_C_sf"/>
</dbReference>
<dbReference type="Gene3D" id="1.10.287.130">
    <property type="match status" value="1"/>
</dbReference>
<dbReference type="STRING" id="48936.NJ75_01906"/>
<evidence type="ECO:0000256" key="6">
    <source>
        <dbReference type="ARBA" id="ARBA00022777"/>
    </source>
</evidence>
<dbReference type="PANTHER" id="PTHR43711:SF28">
    <property type="entry name" value="SENSOR HISTIDINE KINASE YXDK"/>
    <property type="match status" value="1"/>
</dbReference>
<dbReference type="SUPFAM" id="SSF158472">
    <property type="entry name" value="HAMP domain-like"/>
    <property type="match status" value="1"/>
</dbReference>
<evidence type="ECO:0000256" key="5">
    <source>
        <dbReference type="ARBA" id="ARBA00022679"/>
    </source>
</evidence>
<name>A0A0B9ABE8_9SPHN</name>
<dbReference type="Pfam" id="PF00512">
    <property type="entry name" value="HisKA"/>
    <property type="match status" value="1"/>
</dbReference>
<accession>A0A0B9ABE8</accession>
<comment type="caution">
    <text evidence="10">The sequence shown here is derived from an EMBL/GenBank/DDBJ whole genome shotgun (WGS) entry which is preliminary data.</text>
</comment>
<evidence type="ECO:0000259" key="8">
    <source>
        <dbReference type="PROSITE" id="PS50109"/>
    </source>
</evidence>
<reference evidence="10 11" key="1">
    <citation type="submission" date="2014-10" db="EMBL/GenBank/DDBJ databases">
        <title>Draft genome sequence of Novosphingobium subterraneum DSM 12447.</title>
        <authorList>
            <person name="Gan H.M."/>
            <person name="Gan H.Y."/>
            <person name="Savka M.A."/>
        </authorList>
    </citation>
    <scope>NUCLEOTIDE SEQUENCE [LARGE SCALE GENOMIC DNA]</scope>
    <source>
        <strain evidence="10 11">DSM 12447</strain>
    </source>
</reference>
<dbReference type="Pfam" id="PF00672">
    <property type="entry name" value="HAMP"/>
    <property type="match status" value="1"/>
</dbReference>
<dbReference type="SUPFAM" id="SSF55874">
    <property type="entry name" value="ATPase domain of HSP90 chaperone/DNA topoisomerase II/histidine kinase"/>
    <property type="match status" value="1"/>
</dbReference>
<dbReference type="CDD" id="cd00075">
    <property type="entry name" value="HATPase"/>
    <property type="match status" value="1"/>
</dbReference>
<evidence type="ECO:0000259" key="9">
    <source>
        <dbReference type="PROSITE" id="PS50885"/>
    </source>
</evidence>
<keyword evidence="4" id="KW-0597">Phosphoprotein</keyword>
<dbReference type="PROSITE" id="PS50109">
    <property type="entry name" value="HIS_KIN"/>
    <property type="match status" value="1"/>
</dbReference>
<dbReference type="GO" id="GO:0016020">
    <property type="term" value="C:membrane"/>
    <property type="evidence" value="ECO:0007669"/>
    <property type="project" value="UniProtKB-SubCell"/>
</dbReference>
<proteinExistence type="predicted"/>
<protein>
    <recommendedName>
        <fullName evidence="3">histidine kinase</fullName>
        <ecNumber evidence="3">2.7.13.3</ecNumber>
    </recommendedName>
</protein>
<dbReference type="AlphaFoldDB" id="A0A0B9ABE8"/>
<dbReference type="SMART" id="SM00388">
    <property type="entry name" value="HisKA"/>
    <property type="match status" value="1"/>
</dbReference>
<dbReference type="SMART" id="SM00304">
    <property type="entry name" value="HAMP"/>
    <property type="match status" value="1"/>
</dbReference>
<evidence type="ECO:0000256" key="2">
    <source>
        <dbReference type="ARBA" id="ARBA00004370"/>
    </source>
</evidence>
<dbReference type="InterPro" id="IPR003660">
    <property type="entry name" value="HAMP_dom"/>
</dbReference>
<organism evidence="10 11">
    <name type="scientific">Novosphingobium subterraneum</name>
    <dbReference type="NCBI Taxonomy" id="48936"/>
    <lineage>
        <taxon>Bacteria</taxon>
        <taxon>Pseudomonadati</taxon>
        <taxon>Pseudomonadota</taxon>
        <taxon>Alphaproteobacteria</taxon>
        <taxon>Sphingomonadales</taxon>
        <taxon>Sphingomonadaceae</taxon>
        <taxon>Novosphingobium</taxon>
    </lineage>
</organism>
<dbReference type="InterPro" id="IPR005467">
    <property type="entry name" value="His_kinase_dom"/>
</dbReference>
<evidence type="ECO:0000313" key="10">
    <source>
        <dbReference type="EMBL" id="KHS46670.1"/>
    </source>
</evidence>
<dbReference type="InterPro" id="IPR036097">
    <property type="entry name" value="HisK_dim/P_sf"/>
</dbReference>
<keyword evidence="7" id="KW-0902">Two-component regulatory system</keyword>
<dbReference type="Gene3D" id="3.30.565.10">
    <property type="entry name" value="Histidine kinase-like ATPase, C-terminal domain"/>
    <property type="match status" value="1"/>
</dbReference>
<evidence type="ECO:0000256" key="1">
    <source>
        <dbReference type="ARBA" id="ARBA00000085"/>
    </source>
</evidence>
<dbReference type="PATRIC" id="fig|48936.3.peg.1915"/>
<feature type="domain" description="Histidine kinase" evidence="8">
    <location>
        <begin position="289"/>
        <end position="504"/>
    </location>
</feature>
<dbReference type="Pfam" id="PF02518">
    <property type="entry name" value="HATPase_c"/>
    <property type="match status" value="1"/>
</dbReference>
<dbReference type="CDD" id="cd06225">
    <property type="entry name" value="HAMP"/>
    <property type="match status" value="1"/>
</dbReference>
<dbReference type="InterPro" id="IPR004358">
    <property type="entry name" value="Sig_transdc_His_kin-like_C"/>
</dbReference>
<dbReference type="CDD" id="cd00082">
    <property type="entry name" value="HisKA"/>
    <property type="match status" value="1"/>
</dbReference>